<dbReference type="EMBL" id="SUNJ01013650">
    <property type="protein sequence ID" value="TPP57105.1"/>
    <property type="molecule type" value="Genomic_DNA"/>
</dbReference>
<name>A0A504YA88_FASGI</name>
<sequence length="48" mass="5313">MIGRTTLWIYVKGENAWINGCVVDAQLNRIGRRIGGTCDIYEMLGAAI</sequence>
<dbReference type="Proteomes" id="UP000316759">
    <property type="component" value="Unassembled WGS sequence"/>
</dbReference>
<proteinExistence type="predicted"/>
<organism evidence="1 2">
    <name type="scientific">Fasciola gigantica</name>
    <name type="common">Giant liver fluke</name>
    <dbReference type="NCBI Taxonomy" id="46835"/>
    <lineage>
        <taxon>Eukaryota</taxon>
        <taxon>Metazoa</taxon>
        <taxon>Spiralia</taxon>
        <taxon>Lophotrochozoa</taxon>
        <taxon>Platyhelminthes</taxon>
        <taxon>Trematoda</taxon>
        <taxon>Digenea</taxon>
        <taxon>Plagiorchiida</taxon>
        <taxon>Echinostomata</taxon>
        <taxon>Echinostomatoidea</taxon>
        <taxon>Fasciolidae</taxon>
        <taxon>Fasciola</taxon>
    </lineage>
</organism>
<evidence type="ECO:0000313" key="1">
    <source>
        <dbReference type="EMBL" id="TPP57105.1"/>
    </source>
</evidence>
<accession>A0A504YA88</accession>
<keyword evidence="2" id="KW-1185">Reference proteome</keyword>
<gene>
    <name evidence="1" type="ORF">FGIG_01100</name>
</gene>
<reference evidence="1 2" key="1">
    <citation type="submission" date="2019-04" db="EMBL/GenBank/DDBJ databases">
        <title>Annotation for the trematode Fasciola gigantica.</title>
        <authorList>
            <person name="Choi Y.-J."/>
        </authorList>
    </citation>
    <scope>NUCLEOTIDE SEQUENCE [LARGE SCALE GENOMIC DNA]</scope>
    <source>
        <strain evidence="1">Uganda_cow_1</strain>
    </source>
</reference>
<dbReference type="AlphaFoldDB" id="A0A504YA88"/>
<protein>
    <submittedName>
        <fullName evidence="1">Uncharacterized protein</fullName>
    </submittedName>
</protein>
<evidence type="ECO:0000313" key="2">
    <source>
        <dbReference type="Proteomes" id="UP000316759"/>
    </source>
</evidence>
<comment type="caution">
    <text evidence="1">The sequence shown here is derived from an EMBL/GenBank/DDBJ whole genome shotgun (WGS) entry which is preliminary data.</text>
</comment>